<dbReference type="InterPro" id="IPR016032">
    <property type="entry name" value="Sig_transdc_resp-reg_C-effctor"/>
</dbReference>
<keyword evidence="6" id="KW-1185">Reference proteome</keyword>
<dbReference type="OrthoDB" id="6120865at2"/>
<dbReference type="GO" id="GO:0006355">
    <property type="term" value="P:regulation of DNA-templated transcription"/>
    <property type="evidence" value="ECO:0007669"/>
    <property type="project" value="InterPro"/>
</dbReference>
<dbReference type="AlphaFoldDB" id="A0A191YWC3"/>
<dbReference type="InterPro" id="IPR036388">
    <property type="entry name" value="WH-like_DNA-bd_sf"/>
</dbReference>
<dbReference type="EMBL" id="CP014870">
    <property type="protein sequence ID" value="ANJ57202.1"/>
    <property type="molecule type" value="Genomic_DNA"/>
</dbReference>
<accession>A0A191YWC3</accession>
<dbReference type="RefSeq" id="WP_064678709.1">
    <property type="nucleotide sequence ID" value="NZ_CP014870.1"/>
</dbReference>
<dbReference type="GO" id="GO:0003677">
    <property type="term" value="F:DNA binding"/>
    <property type="evidence" value="ECO:0007669"/>
    <property type="project" value="UniProtKB-KW"/>
</dbReference>
<dbReference type="KEGG" id="psil:PMA3_19450"/>
<proteinExistence type="predicted"/>
<feature type="domain" description="HTH luxR-type" evidence="4">
    <location>
        <begin position="266"/>
        <end position="331"/>
    </location>
</feature>
<organism evidence="5 6">
    <name type="scientific">Pseudomonas silesiensis</name>
    <dbReference type="NCBI Taxonomy" id="1853130"/>
    <lineage>
        <taxon>Bacteria</taxon>
        <taxon>Pseudomonadati</taxon>
        <taxon>Pseudomonadota</taxon>
        <taxon>Gammaproteobacteria</taxon>
        <taxon>Pseudomonadales</taxon>
        <taxon>Pseudomonadaceae</taxon>
        <taxon>Pseudomonas</taxon>
    </lineage>
</organism>
<dbReference type="Proteomes" id="UP000078354">
    <property type="component" value="Chromosome"/>
</dbReference>
<evidence type="ECO:0000256" key="2">
    <source>
        <dbReference type="ARBA" id="ARBA00023125"/>
    </source>
</evidence>
<protein>
    <submittedName>
        <fullName evidence="5">Helix-turn-helix transcriptional regulator</fullName>
    </submittedName>
</protein>
<dbReference type="PANTHER" id="PTHR44688">
    <property type="entry name" value="DNA-BINDING TRANSCRIPTIONAL ACTIVATOR DEVR_DOSR"/>
    <property type="match status" value="1"/>
</dbReference>
<keyword evidence="3" id="KW-0804">Transcription</keyword>
<dbReference type="CDD" id="cd06170">
    <property type="entry name" value="LuxR_C_like"/>
    <property type="match status" value="1"/>
</dbReference>
<gene>
    <name evidence="5" type="ORF">PMA3_19450</name>
</gene>
<dbReference type="InterPro" id="IPR000792">
    <property type="entry name" value="Tscrpt_reg_LuxR_C"/>
</dbReference>
<keyword evidence="2" id="KW-0238">DNA-binding</keyword>
<evidence type="ECO:0000259" key="4">
    <source>
        <dbReference type="PROSITE" id="PS50043"/>
    </source>
</evidence>
<name>A0A191YWC3_9PSED</name>
<evidence type="ECO:0000313" key="6">
    <source>
        <dbReference type="Proteomes" id="UP000078354"/>
    </source>
</evidence>
<dbReference type="SUPFAM" id="SSF46894">
    <property type="entry name" value="C-terminal effector domain of the bipartite response regulators"/>
    <property type="match status" value="1"/>
</dbReference>
<dbReference type="Gene3D" id="1.10.10.10">
    <property type="entry name" value="Winged helix-like DNA-binding domain superfamily/Winged helix DNA-binding domain"/>
    <property type="match status" value="1"/>
</dbReference>
<dbReference type="STRING" id="1853130.PMA3_19450"/>
<sequence>MEAGDEVGGGTSMATLNAFNQCVLHLGRLARDRGASQFIADGLQAFARLVPFASAWWGEMSTSDVSAPPQSWMHGRINLPESFAIEWHKVAVNDRFSQTTLSQPGEVVRDSGFTDPCEAVNDFARRHDLYHLMCITFELPESGLMFFVCLYRGLQAPAFNDSEAGLFSAFCDHLLQLWRFQVQDMIRFDSGNGATDFGVARMDGSLLYVGARLCAAIEHELPGWSGSMLPPQVIAQLPKAPCVMRLGRCALTLSPNAEHVILSLETLSRGAVLAPRERTAAMLFAAGHSYKEIAKILALSPATVRTYLRNCYLQLGVKSKVELGSALRSPSSPAQTPRRA</sequence>
<dbReference type="PANTHER" id="PTHR44688:SF16">
    <property type="entry name" value="DNA-BINDING TRANSCRIPTIONAL ACTIVATOR DEVR_DOSR"/>
    <property type="match status" value="1"/>
</dbReference>
<evidence type="ECO:0000256" key="3">
    <source>
        <dbReference type="ARBA" id="ARBA00023163"/>
    </source>
</evidence>
<dbReference type="PROSITE" id="PS50043">
    <property type="entry name" value="HTH_LUXR_2"/>
    <property type="match status" value="1"/>
</dbReference>
<evidence type="ECO:0000256" key="1">
    <source>
        <dbReference type="ARBA" id="ARBA00023015"/>
    </source>
</evidence>
<dbReference type="PRINTS" id="PR00038">
    <property type="entry name" value="HTHLUXR"/>
</dbReference>
<evidence type="ECO:0000313" key="5">
    <source>
        <dbReference type="EMBL" id="ANJ57202.1"/>
    </source>
</evidence>
<keyword evidence="1" id="KW-0805">Transcription regulation</keyword>
<reference evidence="5 6" key="1">
    <citation type="journal article" date="2018" name="Syst. Appl. Microbiol.">
        <title>Pseudomonas silesiensis sp. nov. strain A3T isolated from a biological pesticide sewage treatment plant and analysis of the complete genome sequence.</title>
        <authorList>
            <person name="Kaminski M.A."/>
            <person name="Furmanczyk E.M."/>
            <person name="Sobczak A."/>
            <person name="Dziembowski A."/>
            <person name="Lipinski L."/>
        </authorList>
    </citation>
    <scope>NUCLEOTIDE SEQUENCE [LARGE SCALE GENOMIC DNA]</scope>
    <source>
        <strain evidence="5 6">A3</strain>
    </source>
</reference>
<dbReference type="SMART" id="SM00421">
    <property type="entry name" value="HTH_LUXR"/>
    <property type="match status" value="1"/>
</dbReference>
<dbReference type="Pfam" id="PF00196">
    <property type="entry name" value="GerE"/>
    <property type="match status" value="1"/>
</dbReference>